<dbReference type="OrthoDB" id="7015332at2"/>
<gene>
    <name evidence="1" type="ORF">Enr17x_52590</name>
</gene>
<dbReference type="Proteomes" id="UP000318313">
    <property type="component" value="Chromosome"/>
</dbReference>
<keyword evidence="2" id="KW-1185">Reference proteome</keyword>
<dbReference type="AlphaFoldDB" id="A0A518IJC3"/>
<evidence type="ECO:0000313" key="2">
    <source>
        <dbReference type="Proteomes" id="UP000318313"/>
    </source>
</evidence>
<organism evidence="1 2">
    <name type="scientific">Gimesia fumaroli</name>
    <dbReference type="NCBI Taxonomy" id="2527976"/>
    <lineage>
        <taxon>Bacteria</taxon>
        <taxon>Pseudomonadati</taxon>
        <taxon>Planctomycetota</taxon>
        <taxon>Planctomycetia</taxon>
        <taxon>Planctomycetales</taxon>
        <taxon>Planctomycetaceae</taxon>
        <taxon>Gimesia</taxon>
    </lineage>
</organism>
<evidence type="ECO:0000313" key="1">
    <source>
        <dbReference type="EMBL" id="QDV53187.1"/>
    </source>
</evidence>
<protein>
    <submittedName>
        <fullName evidence="1">Uncharacterized protein</fullName>
    </submittedName>
</protein>
<sequence length="74" mass="8274">MDSQNRIIHISVFRPREVRLGEIQLLNRALQQVTVELNGTNDLFEQVDVGLENEELGIVLVEVDGMIDGVEVSA</sequence>
<dbReference type="KEGG" id="gfm:Enr17x_52590"/>
<proteinExistence type="predicted"/>
<reference evidence="1 2" key="1">
    <citation type="submission" date="2019-03" db="EMBL/GenBank/DDBJ databases">
        <title>Deep-cultivation of Planctomycetes and their phenomic and genomic characterization uncovers novel biology.</title>
        <authorList>
            <person name="Wiegand S."/>
            <person name="Jogler M."/>
            <person name="Boedeker C."/>
            <person name="Pinto D."/>
            <person name="Vollmers J."/>
            <person name="Rivas-Marin E."/>
            <person name="Kohn T."/>
            <person name="Peeters S.H."/>
            <person name="Heuer A."/>
            <person name="Rast P."/>
            <person name="Oberbeckmann S."/>
            <person name="Bunk B."/>
            <person name="Jeske O."/>
            <person name="Meyerdierks A."/>
            <person name="Storesund J.E."/>
            <person name="Kallscheuer N."/>
            <person name="Luecker S."/>
            <person name="Lage O.M."/>
            <person name="Pohl T."/>
            <person name="Merkel B.J."/>
            <person name="Hornburger P."/>
            <person name="Mueller R.-W."/>
            <person name="Bruemmer F."/>
            <person name="Labrenz M."/>
            <person name="Spormann A.M."/>
            <person name="Op den Camp H."/>
            <person name="Overmann J."/>
            <person name="Amann R."/>
            <person name="Jetten M.S.M."/>
            <person name="Mascher T."/>
            <person name="Medema M.H."/>
            <person name="Devos D.P."/>
            <person name="Kaster A.-K."/>
            <person name="Ovreas L."/>
            <person name="Rohde M."/>
            <person name="Galperin M.Y."/>
            <person name="Jogler C."/>
        </authorList>
    </citation>
    <scope>NUCLEOTIDE SEQUENCE [LARGE SCALE GENOMIC DNA]</scope>
    <source>
        <strain evidence="1 2">Enr17</strain>
    </source>
</reference>
<accession>A0A518IJC3</accession>
<name>A0A518IJC3_9PLAN</name>
<dbReference type="RefSeq" id="WP_145312535.1">
    <property type="nucleotide sequence ID" value="NZ_CP037452.1"/>
</dbReference>
<dbReference type="EMBL" id="CP037452">
    <property type="protein sequence ID" value="QDV53187.1"/>
    <property type="molecule type" value="Genomic_DNA"/>
</dbReference>